<sequence>MSYLGTPVQSQSSRTSSIGLHVVHAGGEKPIVDVVFVHGLKGDRLETWTWVGKKHEEVFWPRDLLLPDLEEAGVDARIMTYGYNSHPDEFLGAASTNKLHDHAVTFVNELYYNRRRARGVERPIIFVAHSLGGLLVKRALIYANTCSSGHNLHLRSIKTSTFGILFFGTPHQGSDMAKWASMMERFISLLPKGIIDTNPSLINTLGKNSETLQNINESFLGLSRELKMFYFWEELPTTLPNGGRQRVVEQWSAVPDGQTDTERGAIHATHSDMVKFYGFDSPGYSVVSGAITRYAEEAEYEVEERWRTERIQQDVAKRDQLRRILPASLGFQAQHHHRHGGHDSRGHSPARLAIESANHVPSDRLLQYREVPASEAGDYTHYPDEVYESDGEAGYENVEPEAAHFVVPFHPNQWFVGREEELKKLHKMLHNPDRKSKGKASVVVHALPGAGKTHLVRQYVYTYFAKGFFRGGIFWIKAVNSASIRTEFWNIAVALGLKAENDVMLERDDESFVKLVLRWFERHTNWLLIFDGVDVETDAEISSFARFVPFGGRDSSILFTSVNSNIVGTARLGSPDGLELKRLNDVDAVELLFRYSHIKHPNHSEKFTARELVKRLHYLPLSIHSAGSFIREKRITISKYFDLYRHQPLVGGLVSFHMIIDQLRVRHEEATRLLMMLSFVNADQIPVDMIKWGIMGFERLEENFFAKDEDYGEARSLDNTISHLLRYSLVDRVTVTHTENGRRWRVDTLFLHRVVQDVCRDRMKSAATETDEARDDRRDWVLLTALIYNRSYEYMEARRHDREILVSDLNTYQVHGQQVLKYCEQYSGESESTKVLRNSLSAIEEAIKHYSPRYHREGSDAESQSDGSKDWRPPTSIFRSGSSSESMATTPSPTLTRKDTWITDLDKRGESPTDTHPLPTPITPTIGSPVSEPTYFDEHGNRPRRPKLETKTHDTEFRYKPPKAAHSKGTAIPGHVGGRTQSHSPSPSSSVILNSAPNPQGRGRTQSPSQGRGQARSSSTTQPRRSSSRAYTPSPPPGSITIPSINHPNMHMNPRFPSPFHPGFHHPSSFPSSFLGRNSPPNPYSISPYQHPGSEAMERLPSSTLSEPIRRSPPVQSSHPYGLPQTQTPPQYQNHPYGLPQGSPSLAQRQAAAGGIDFTIAGQHHIVPFDGAYGEMYPATVDADWGEFQNHSPPLGSGASMMRAGSSKSAFSSQRGSRRGSVEVNAKQMVNKYLVGGIGLGISGAAGEAHANDMKRGWSEPGSHVGSSTDLVGR</sequence>
<dbReference type="Pfam" id="PF00931">
    <property type="entry name" value="NB-ARC"/>
    <property type="match status" value="1"/>
</dbReference>
<accession>A0A3N4HY55</accession>
<feature type="compositionally biased region" description="Polar residues" evidence="1">
    <location>
        <begin position="991"/>
        <end position="1012"/>
    </location>
</feature>
<feature type="compositionally biased region" description="Low complexity" evidence="1">
    <location>
        <begin position="1014"/>
        <end position="1032"/>
    </location>
</feature>
<dbReference type="InterPro" id="IPR029058">
    <property type="entry name" value="AB_hydrolase_fold"/>
</dbReference>
<organism evidence="4 5">
    <name type="scientific">Ascobolus immersus RN42</name>
    <dbReference type="NCBI Taxonomy" id="1160509"/>
    <lineage>
        <taxon>Eukaryota</taxon>
        <taxon>Fungi</taxon>
        <taxon>Dikarya</taxon>
        <taxon>Ascomycota</taxon>
        <taxon>Pezizomycotina</taxon>
        <taxon>Pezizomycetes</taxon>
        <taxon>Pezizales</taxon>
        <taxon>Ascobolaceae</taxon>
        <taxon>Ascobolus</taxon>
    </lineage>
</organism>
<gene>
    <name evidence="4" type="ORF">BJ508DRAFT_228758</name>
</gene>
<dbReference type="SUPFAM" id="SSF52540">
    <property type="entry name" value="P-loop containing nucleoside triphosphate hydrolases"/>
    <property type="match status" value="1"/>
</dbReference>
<evidence type="ECO:0000259" key="2">
    <source>
        <dbReference type="Pfam" id="PF00931"/>
    </source>
</evidence>
<reference evidence="4 5" key="1">
    <citation type="journal article" date="2018" name="Nat. Ecol. Evol.">
        <title>Pezizomycetes genomes reveal the molecular basis of ectomycorrhizal truffle lifestyle.</title>
        <authorList>
            <person name="Murat C."/>
            <person name="Payen T."/>
            <person name="Noel B."/>
            <person name="Kuo A."/>
            <person name="Morin E."/>
            <person name="Chen J."/>
            <person name="Kohler A."/>
            <person name="Krizsan K."/>
            <person name="Balestrini R."/>
            <person name="Da Silva C."/>
            <person name="Montanini B."/>
            <person name="Hainaut M."/>
            <person name="Levati E."/>
            <person name="Barry K.W."/>
            <person name="Belfiori B."/>
            <person name="Cichocki N."/>
            <person name="Clum A."/>
            <person name="Dockter R.B."/>
            <person name="Fauchery L."/>
            <person name="Guy J."/>
            <person name="Iotti M."/>
            <person name="Le Tacon F."/>
            <person name="Lindquist E.A."/>
            <person name="Lipzen A."/>
            <person name="Malagnac F."/>
            <person name="Mello A."/>
            <person name="Molinier V."/>
            <person name="Miyauchi S."/>
            <person name="Poulain J."/>
            <person name="Riccioni C."/>
            <person name="Rubini A."/>
            <person name="Sitrit Y."/>
            <person name="Splivallo R."/>
            <person name="Traeger S."/>
            <person name="Wang M."/>
            <person name="Zifcakova L."/>
            <person name="Wipf D."/>
            <person name="Zambonelli A."/>
            <person name="Paolocci F."/>
            <person name="Nowrousian M."/>
            <person name="Ottonello S."/>
            <person name="Baldrian P."/>
            <person name="Spatafora J.W."/>
            <person name="Henrissat B."/>
            <person name="Nagy L.G."/>
            <person name="Aury J.M."/>
            <person name="Wincker P."/>
            <person name="Grigoriev I.V."/>
            <person name="Bonfante P."/>
            <person name="Martin F.M."/>
        </authorList>
    </citation>
    <scope>NUCLEOTIDE SEQUENCE [LARGE SCALE GENOMIC DNA]</scope>
    <source>
        <strain evidence="4 5">RN42</strain>
    </source>
</reference>
<feature type="region of interest" description="Disordered" evidence="1">
    <location>
        <begin position="853"/>
        <end position="1143"/>
    </location>
</feature>
<dbReference type="GO" id="GO:0043531">
    <property type="term" value="F:ADP binding"/>
    <property type="evidence" value="ECO:0007669"/>
    <property type="project" value="InterPro"/>
</dbReference>
<dbReference type="InterPro" id="IPR027417">
    <property type="entry name" value="P-loop_NTPase"/>
</dbReference>
<dbReference type="Pfam" id="PF25000">
    <property type="entry name" value="DUF7779"/>
    <property type="match status" value="1"/>
</dbReference>
<dbReference type="AlphaFoldDB" id="A0A3N4HY55"/>
<feature type="compositionally biased region" description="Polar residues" evidence="1">
    <location>
        <begin position="1114"/>
        <end position="1134"/>
    </location>
</feature>
<feature type="compositionally biased region" description="Low complexity" evidence="1">
    <location>
        <begin position="1061"/>
        <end position="1074"/>
    </location>
</feature>
<feature type="domain" description="DUF7779" evidence="3">
    <location>
        <begin position="667"/>
        <end position="766"/>
    </location>
</feature>
<feature type="region of interest" description="Disordered" evidence="1">
    <location>
        <begin position="1253"/>
        <end position="1274"/>
    </location>
</feature>
<dbReference type="Proteomes" id="UP000275078">
    <property type="component" value="Unassembled WGS sequence"/>
</dbReference>
<dbReference type="Gene3D" id="3.40.50.1820">
    <property type="entry name" value="alpha/beta hydrolase"/>
    <property type="match status" value="1"/>
</dbReference>
<name>A0A3N4HY55_ASCIM</name>
<dbReference type="PANTHER" id="PTHR48187:SF2">
    <property type="entry name" value="LD21810P"/>
    <property type="match status" value="1"/>
</dbReference>
<evidence type="ECO:0000256" key="1">
    <source>
        <dbReference type="SAM" id="MobiDB-lite"/>
    </source>
</evidence>
<feature type="compositionally biased region" description="Polar residues" evidence="1">
    <location>
        <begin position="877"/>
        <end position="895"/>
    </location>
</feature>
<feature type="compositionally biased region" description="Basic and acidic residues" evidence="1">
    <location>
        <begin position="896"/>
        <end position="913"/>
    </location>
</feature>
<dbReference type="PANTHER" id="PTHR48187">
    <property type="entry name" value="LD21810P"/>
    <property type="match status" value="1"/>
</dbReference>
<dbReference type="Gene3D" id="3.40.50.300">
    <property type="entry name" value="P-loop containing nucleotide triphosphate hydrolases"/>
    <property type="match status" value="1"/>
</dbReference>
<feature type="compositionally biased region" description="Basic and acidic residues" evidence="1">
    <location>
        <begin position="936"/>
        <end position="959"/>
    </location>
</feature>
<dbReference type="OrthoDB" id="5086500at2759"/>
<dbReference type="EMBL" id="ML119726">
    <property type="protein sequence ID" value="RPA77438.1"/>
    <property type="molecule type" value="Genomic_DNA"/>
</dbReference>
<dbReference type="InterPro" id="IPR002182">
    <property type="entry name" value="NB-ARC"/>
</dbReference>
<keyword evidence="5" id="KW-1185">Reference proteome</keyword>
<protein>
    <submittedName>
        <fullName evidence="4">Uncharacterized protein</fullName>
    </submittedName>
</protein>
<evidence type="ECO:0000259" key="3">
    <source>
        <dbReference type="Pfam" id="PF25000"/>
    </source>
</evidence>
<dbReference type="InterPro" id="IPR056681">
    <property type="entry name" value="DUF7779"/>
</dbReference>
<feature type="domain" description="NB-ARC" evidence="2">
    <location>
        <begin position="419"/>
        <end position="593"/>
    </location>
</feature>
<evidence type="ECO:0000313" key="4">
    <source>
        <dbReference type="EMBL" id="RPA77438.1"/>
    </source>
</evidence>
<feature type="compositionally biased region" description="Polar residues" evidence="1">
    <location>
        <begin position="1265"/>
        <end position="1274"/>
    </location>
</feature>
<evidence type="ECO:0000313" key="5">
    <source>
        <dbReference type="Proteomes" id="UP000275078"/>
    </source>
</evidence>
<proteinExistence type="predicted"/>
<dbReference type="SUPFAM" id="SSF53474">
    <property type="entry name" value="alpha/beta-Hydrolases"/>
    <property type="match status" value="1"/>
</dbReference>